<comment type="caution">
    <text evidence="2">The sequence shown here is derived from an EMBL/GenBank/DDBJ whole genome shotgun (WGS) entry which is preliminary data.</text>
</comment>
<organism evidence="2 3">
    <name type="scientific">Agrocybe pediades</name>
    <dbReference type="NCBI Taxonomy" id="84607"/>
    <lineage>
        <taxon>Eukaryota</taxon>
        <taxon>Fungi</taxon>
        <taxon>Dikarya</taxon>
        <taxon>Basidiomycota</taxon>
        <taxon>Agaricomycotina</taxon>
        <taxon>Agaricomycetes</taxon>
        <taxon>Agaricomycetidae</taxon>
        <taxon>Agaricales</taxon>
        <taxon>Agaricineae</taxon>
        <taxon>Strophariaceae</taxon>
        <taxon>Agrocybe</taxon>
    </lineage>
</organism>
<accession>A0A8H4QQB1</accession>
<dbReference type="Proteomes" id="UP000521872">
    <property type="component" value="Unassembled WGS sequence"/>
</dbReference>
<keyword evidence="3" id="KW-1185">Reference proteome</keyword>
<dbReference type="AlphaFoldDB" id="A0A8H4QQB1"/>
<sequence length="721" mass="83116">MPGVDEGDLNMALSLPFATLEEVDYRTIMTGPRISSVHTNPKSYYGPVTIKNYIAGWTKKALRTQNLTKYQHKEMPGVFLSLPVELQLLVLEHLHPIDLYHLSLTSKYFRSIVMDPKATGVWTTAFQKHPDLPECPRRIAKSHWAFLLYGPGICSICNKYGALSDLAFYKQYCELCMRRNYSYANALKDMHGNQIDIASPLLTLIPKSHRYHGIRHTTSYISRSHARYLRVDFDAMLKKLTLIQVLIEHGVYAEELTRMLKEYKDERFRDANEAHVLATKANTWATEVYKQFSLQYDSMLGNATAKCIRRLLNAGFEKQDLDYVQFSLAHSLRVAGIYKLTNKAYRQIRTKLEEIVTRRKVSRLTAERRSLLEGIFRDYKKAKEPETWQYLPPSCLASNLEGFSTFLNADFTDRGNVSMECAVSLFPEFVAEWTRDRKLKILRLFAPEPQDDFDNLFKRLELATSVVTCRECKLRRTEGLAMFGWKQICLHMRTIAPGHENPCINYEIMDSSKLAVSSLIRCVGLDPTTTTAEEMNDRDDRFLCGDCMAFNSNGGSGLKAYTWTECAAHTVEVHPENTTPVWHLLTPEASRFVKEHESAYPRPRAQVWRCNKCAEHYSSSVQQNEAIAHVRQVHLIDSPIVGVDVVADMRHKIGRRKPFRLRIEPGFEYRCKRCMDLPIYKLWELQSLMLHLRLKHHIPGPMEGDDWEKIPMIVTPTILAE</sequence>
<proteinExistence type="predicted"/>
<name>A0A8H4QQB1_9AGAR</name>
<dbReference type="PROSITE" id="PS50181">
    <property type="entry name" value="FBOX"/>
    <property type="match status" value="1"/>
</dbReference>
<dbReference type="InterPro" id="IPR036047">
    <property type="entry name" value="F-box-like_dom_sf"/>
</dbReference>
<dbReference type="Gene3D" id="1.20.1280.50">
    <property type="match status" value="1"/>
</dbReference>
<gene>
    <name evidence="2" type="ORF">D9613_002720</name>
</gene>
<protein>
    <recommendedName>
        <fullName evidence="1">F-box domain-containing protein</fullName>
    </recommendedName>
</protein>
<evidence type="ECO:0000313" key="3">
    <source>
        <dbReference type="Proteomes" id="UP000521872"/>
    </source>
</evidence>
<dbReference type="SUPFAM" id="SSF81383">
    <property type="entry name" value="F-box domain"/>
    <property type="match status" value="1"/>
</dbReference>
<reference evidence="2 3" key="1">
    <citation type="submission" date="2019-12" db="EMBL/GenBank/DDBJ databases">
        <authorList>
            <person name="Floudas D."/>
            <person name="Bentzer J."/>
            <person name="Ahren D."/>
            <person name="Johansson T."/>
            <person name="Persson P."/>
            <person name="Tunlid A."/>
        </authorList>
    </citation>
    <scope>NUCLEOTIDE SEQUENCE [LARGE SCALE GENOMIC DNA]</scope>
    <source>
        <strain evidence="2 3">CBS 102.39</strain>
    </source>
</reference>
<dbReference type="EMBL" id="JAACJL010000044">
    <property type="protein sequence ID" value="KAF4614830.1"/>
    <property type="molecule type" value="Genomic_DNA"/>
</dbReference>
<dbReference type="InterPro" id="IPR001810">
    <property type="entry name" value="F-box_dom"/>
</dbReference>
<evidence type="ECO:0000313" key="2">
    <source>
        <dbReference type="EMBL" id="KAF4614830.1"/>
    </source>
</evidence>
<dbReference type="Pfam" id="PF12937">
    <property type="entry name" value="F-box-like"/>
    <property type="match status" value="1"/>
</dbReference>
<evidence type="ECO:0000259" key="1">
    <source>
        <dbReference type="PROSITE" id="PS50181"/>
    </source>
</evidence>
<feature type="domain" description="F-box" evidence="1">
    <location>
        <begin position="76"/>
        <end position="125"/>
    </location>
</feature>